<gene>
    <name evidence="1" type="ORF">HMPREF0973_00009</name>
</gene>
<dbReference type="EMBL" id="ACVA01000002">
    <property type="protein sequence ID" value="EEX20036.1"/>
    <property type="molecule type" value="Genomic_DNA"/>
</dbReference>
<name>C9MK92_9BACT</name>
<comment type="caution">
    <text evidence="1">The sequence shown here is derived from an EMBL/GenBank/DDBJ whole genome shotgun (WGS) entry which is preliminary data.</text>
</comment>
<reference evidence="1 2" key="1">
    <citation type="submission" date="2009-09" db="EMBL/GenBank/DDBJ databases">
        <authorList>
            <person name="Weinstock G."/>
            <person name="Sodergren E."/>
            <person name="Clifton S."/>
            <person name="Fulton L."/>
            <person name="Fulton B."/>
            <person name="Courtney L."/>
            <person name="Fronick C."/>
            <person name="Harrison M."/>
            <person name="Strong C."/>
            <person name="Farmer C."/>
            <person name="Delahaunty K."/>
            <person name="Markovic C."/>
            <person name="Hall O."/>
            <person name="Minx P."/>
            <person name="Tomlinson C."/>
            <person name="Mitreva M."/>
            <person name="Nelson J."/>
            <person name="Hou S."/>
            <person name="Wollam A."/>
            <person name="Pepin K.H."/>
            <person name="Johnson M."/>
            <person name="Bhonagiri V."/>
            <person name="Nash W.E."/>
            <person name="Warren W."/>
            <person name="Chinwalla A."/>
            <person name="Mardis E.R."/>
            <person name="Wilson R.K."/>
        </authorList>
    </citation>
    <scope>NUCLEOTIDE SEQUENCE [LARGE SCALE GENOMIC DNA]</scope>
    <source>
        <strain evidence="1 2">F0319</strain>
    </source>
</reference>
<dbReference type="AlphaFoldDB" id="C9MK92"/>
<dbReference type="HOGENOM" id="CLU_3274789_0_0_10"/>
<organism evidence="1 2">
    <name type="scientific">Prevotella veroralis F0319</name>
    <dbReference type="NCBI Taxonomy" id="649761"/>
    <lineage>
        <taxon>Bacteria</taxon>
        <taxon>Pseudomonadati</taxon>
        <taxon>Bacteroidota</taxon>
        <taxon>Bacteroidia</taxon>
        <taxon>Bacteroidales</taxon>
        <taxon>Prevotellaceae</taxon>
        <taxon>Prevotella</taxon>
    </lineage>
</organism>
<dbReference type="Proteomes" id="UP000003327">
    <property type="component" value="Unassembled WGS sequence"/>
</dbReference>
<protein>
    <submittedName>
        <fullName evidence="1">Uncharacterized protein</fullName>
    </submittedName>
</protein>
<evidence type="ECO:0000313" key="1">
    <source>
        <dbReference type="EMBL" id="EEX20036.1"/>
    </source>
</evidence>
<keyword evidence="2" id="KW-1185">Reference proteome</keyword>
<proteinExistence type="predicted"/>
<evidence type="ECO:0000313" key="2">
    <source>
        <dbReference type="Proteomes" id="UP000003327"/>
    </source>
</evidence>
<accession>C9MK92</accession>
<sequence length="41" mass="4841">MNQPYSLKGDYTLFKFLAANLESTLSLLTPYSVQWFLYFQT</sequence>